<comment type="caution">
    <text evidence="2">The sequence shown here is derived from an EMBL/GenBank/DDBJ whole genome shotgun (WGS) entry which is preliminary data.</text>
</comment>
<feature type="compositionally biased region" description="Polar residues" evidence="1">
    <location>
        <begin position="66"/>
        <end position="77"/>
    </location>
</feature>
<evidence type="ECO:0000313" key="2">
    <source>
        <dbReference type="EMBL" id="CAL1548100.1"/>
    </source>
</evidence>
<name>A0AAV2IQH3_LYMST</name>
<accession>A0AAV2IQH3</accession>
<evidence type="ECO:0000256" key="1">
    <source>
        <dbReference type="SAM" id="MobiDB-lite"/>
    </source>
</evidence>
<gene>
    <name evidence="2" type="ORF">GSLYS_00021417001</name>
</gene>
<reference evidence="2 3" key="1">
    <citation type="submission" date="2024-04" db="EMBL/GenBank/DDBJ databases">
        <authorList>
            <consortium name="Genoscope - CEA"/>
            <person name="William W."/>
        </authorList>
    </citation>
    <scope>NUCLEOTIDE SEQUENCE [LARGE SCALE GENOMIC DNA]</scope>
</reference>
<dbReference type="EMBL" id="CAXITT010001175">
    <property type="protein sequence ID" value="CAL1548100.1"/>
    <property type="molecule type" value="Genomic_DNA"/>
</dbReference>
<evidence type="ECO:0000313" key="3">
    <source>
        <dbReference type="Proteomes" id="UP001497497"/>
    </source>
</evidence>
<organism evidence="2 3">
    <name type="scientific">Lymnaea stagnalis</name>
    <name type="common">Great pond snail</name>
    <name type="synonym">Helix stagnalis</name>
    <dbReference type="NCBI Taxonomy" id="6523"/>
    <lineage>
        <taxon>Eukaryota</taxon>
        <taxon>Metazoa</taxon>
        <taxon>Spiralia</taxon>
        <taxon>Lophotrochozoa</taxon>
        <taxon>Mollusca</taxon>
        <taxon>Gastropoda</taxon>
        <taxon>Heterobranchia</taxon>
        <taxon>Euthyneura</taxon>
        <taxon>Panpulmonata</taxon>
        <taxon>Hygrophila</taxon>
        <taxon>Lymnaeoidea</taxon>
        <taxon>Lymnaeidae</taxon>
        <taxon>Lymnaea</taxon>
    </lineage>
</organism>
<dbReference type="Proteomes" id="UP001497497">
    <property type="component" value="Unassembled WGS sequence"/>
</dbReference>
<protein>
    <submittedName>
        <fullName evidence="2">Uncharacterized protein</fullName>
    </submittedName>
</protein>
<feature type="region of interest" description="Disordered" evidence="1">
    <location>
        <begin position="32"/>
        <end position="98"/>
    </location>
</feature>
<sequence>MEKLAMDVTPEEMELTIPAIPQLTNFTAVATLHDPHPAKGDNKGGNEGNGGAQKLSRADGLDGANVSKQEVNSTLPNAVSKEAESVSDLPPAAPVSDRVNVDTQVNQDGCDQVPTPTIEHSGAKTSSLISNDGAPDVIKNISPITSEENIVELSKQQEIVLALGQENDVIFRDITSQNSLASSPLSSGRGWTHPFT</sequence>
<proteinExistence type="predicted"/>
<feature type="compositionally biased region" description="Basic and acidic residues" evidence="1">
    <location>
        <begin position="33"/>
        <end position="44"/>
    </location>
</feature>
<dbReference type="AlphaFoldDB" id="A0AAV2IQH3"/>
<keyword evidence="3" id="KW-1185">Reference proteome</keyword>